<feature type="domain" description="Nucleotidyl transferase" evidence="13">
    <location>
        <begin position="6"/>
        <end position="308"/>
    </location>
</feature>
<dbReference type="Pfam" id="PF01050">
    <property type="entry name" value="MannoseP_isomer"/>
    <property type="match status" value="1"/>
</dbReference>
<evidence type="ECO:0000313" key="16">
    <source>
        <dbReference type="EMBL" id="KFL37050.1"/>
    </source>
</evidence>
<dbReference type="InterPro" id="IPR011051">
    <property type="entry name" value="RmlC_Cupin_sf"/>
</dbReference>
<evidence type="ECO:0000259" key="13">
    <source>
        <dbReference type="Pfam" id="PF00483"/>
    </source>
</evidence>
<dbReference type="InterPro" id="IPR049577">
    <property type="entry name" value="GMPP_N"/>
</dbReference>
<protein>
    <recommendedName>
        <fullName evidence="11">Xanthan biosynthesis protein XanB</fullName>
        <ecNumber evidence="3">2.7.7.13</ecNumber>
    </recommendedName>
</protein>
<dbReference type="STRING" id="1121014.N788_11615"/>
<dbReference type="FunFam" id="2.60.120.10:FF:000032">
    <property type="entry name" value="Mannose-1-phosphate guanylyltransferase/mannose-6-phosphate isomerase"/>
    <property type="match status" value="1"/>
</dbReference>
<reference evidence="17" key="1">
    <citation type="submission" date="2013-08" db="EMBL/GenBank/DDBJ databases">
        <title>Genome sequencing of Arenimonas donghaensis.</title>
        <authorList>
            <person name="Chen F."/>
            <person name="Wang G."/>
        </authorList>
    </citation>
    <scope>NUCLEOTIDE SEQUENCE [LARGE SCALE GENOMIC DNA]</scope>
    <source>
        <strain evidence="17">HO3-R19</strain>
    </source>
</reference>
<evidence type="ECO:0000256" key="5">
    <source>
        <dbReference type="ARBA" id="ARBA00022695"/>
    </source>
</evidence>
<keyword evidence="17" id="KW-1185">Reference proteome</keyword>
<proteinExistence type="inferred from homology"/>
<feature type="domain" description="Mannose-6-phosphate isomerase type II C-terminal" evidence="14">
    <location>
        <begin position="374"/>
        <end position="488"/>
    </location>
</feature>
<evidence type="ECO:0000256" key="1">
    <source>
        <dbReference type="ARBA" id="ARBA00004823"/>
    </source>
</evidence>
<dbReference type="GO" id="GO:0004475">
    <property type="term" value="F:mannose-1-phosphate guanylyltransferase (GTP) activity"/>
    <property type="evidence" value="ECO:0007669"/>
    <property type="project" value="UniProtKB-EC"/>
</dbReference>
<comment type="function">
    <text evidence="10">Involved in xanthan production.</text>
</comment>
<dbReference type="Gene3D" id="3.90.550.10">
    <property type="entry name" value="Spore Coat Polysaccharide Biosynthesis Protein SpsA, Chain A"/>
    <property type="match status" value="1"/>
</dbReference>
<reference evidence="16 17" key="2">
    <citation type="journal article" date="2015" name="Stand. Genomic Sci.">
        <title>High quality draft genomic sequence of Arenimonas donghaensis DSM 18148(T).</title>
        <authorList>
            <person name="Chen F."/>
            <person name="Wang H."/>
            <person name="Cao Y."/>
            <person name="Li X."/>
            <person name="Wang G."/>
        </authorList>
    </citation>
    <scope>NUCLEOTIDE SEQUENCE [LARGE SCALE GENOMIC DNA]</scope>
    <source>
        <strain evidence="16 17">HO3-R19</strain>
    </source>
</reference>
<comment type="catalytic activity">
    <reaction evidence="9">
        <text>alpha-D-mannose 1-phosphate + GTP + H(+) = GDP-alpha-D-mannose + diphosphate</text>
        <dbReference type="Rhea" id="RHEA:15229"/>
        <dbReference type="ChEBI" id="CHEBI:15378"/>
        <dbReference type="ChEBI" id="CHEBI:33019"/>
        <dbReference type="ChEBI" id="CHEBI:37565"/>
        <dbReference type="ChEBI" id="CHEBI:57527"/>
        <dbReference type="ChEBI" id="CHEBI:58409"/>
        <dbReference type="EC" id="2.7.7.13"/>
    </reaction>
</comment>
<evidence type="ECO:0000256" key="12">
    <source>
        <dbReference type="RuleBase" id="RU004190"/>
    </source>
</evidence>
<dbReference type="Pfam" id="PF00483">
    <property type="entry name" value="NTP_transferase"/>
    <property type="match status" value="1"/>
</dbReference>
<dbReference type="InterPro" id="IPR001538">
    <property type="entry name" value="Man6P_isomerase-2_C"/>
</dbReference>
<organism evidence="16 17">
    <name type="scientific">Arenimonas donghaensis DSM 18148 = HO3-R19</name>
    <dbReference type="NCBI Taxonomy" id="1121014"/>
    <lineage>
        <taxon>Bacteria</taxon>
        <taxon>Pseudomonadati</taxon>
        <taxon>Pseudomonadota</taxon>
        <taxon>Gammaproteobacteria</taxon>
        <taxon>Lysobacterales</taxon>
        <taxon>Lysobacteraceae</taxon>
        <taxon>Arenimonas</taxon>
    </lineage>
</organism>
<dbReference type="InterPro" id="IPR054566">
    <property type="entry name" value="ManC/GMP-like_b-helix"/>
</dbReference>
<dbReference type="Gene3D" id="2.60.120.10">
    <property type="entry name" value="Jelly Rolls"/>
    <property type="match status" value="1"/>
</dbReference>
<dbReference type="NCBIfam" id="TIGR01479">
    <property type="entry name" value="GMP_PMI"/>
    <property type="match status" value="1"/>
</dbReference>
<dbReference type="GO" id="GO:0009298">
    <property type="term" value="P:GDP-mannose biosynthetic process"/>
    <property type="evidence" value="ECO:0007669"/>
    <property type="project" value="UniProtKB-UniPathway"/>
</dbReference>
<dbReference type="SUPFAM" id="SSF53448">
    <property type="entry name" value="Nucleotide-diphospho-sugar transferases"/>
    <property type="match status" value="1"/>
</dbReference>
<feature type="domain" description="MannoseP isomerase/GMP-like beta-helix" evidence="15">
    <location>
        <begin position="316"/>
        <end position="370"/>
    </location>
</feature>
<evidence type="ECO:0000259" key="15">
    <source>
        <dbReference type="Pfam" id="PF22640"/>
    </source>
</evidence>
<evidence type="ECO:0000259" key="14">
    <source>
        <dbReference type="Pfam" id="PF01050"/>
    </source>
</evidence>
<evidence type="ECO:0000256" key="7">
    <source>
        <dbReference type="ARBA" id="ARBA00023134"/>
    </source>
</evidence>
<dbReference type="InterPro" id="IPR051161">
    <property type="entry name" value="Mannose-6P_isomerase_type2"/>
</dbReference>
<dbReference type="EC" id="2.7.7.13" evidence="3"/>
<evidence type="ECO:0000256" key="6">
    <source>
        <dbReference type="ARBA" id="ARBA00022741"/>
    </source>
</evidence>
<evidence type="ECO:0000256" key="10">
    <source>
        <dbReference type="ARBA" id="ARBA00056744"/>
    </source>
</evidence>
<dbReference type="RefSeq" id="WP_034222136.1">
    <property type="nucleotide sequence ID" value="NZ_AVCJ01000008.1"/>
</dbReference>
<evidence type="ECO:0000256" key="11">
    <source>
        <dbReference type="ARBA" id="ARBA00074812"/>
    </source>
</evidence>
<dbReference type="PANTHER" id="PTHR46390:SF1">
    <property type="entry name" value="MANNOSE-1-PHOSPHATE GUANYLYLTRANSFERASE"/>
    <property type="match status" value="1"/>
</dbReference>
<sequence length="495" mass="53441">MTVIVPVLLSGGSGTRLWPLSRETHPKQFQPLVGEKSLLQATWERLDGLAGLAPPIVVANEEHRFMVAEQLRRVGAVPSAIVLEPVGRNTAPAIAVAALQARAGGDDPLLLVLPSDHVIADPEGFRVAVQAACDAGTQGALVTFGIVPTGPETGYGYIKAATPEGHAVSVGGTSVPKAFGTEVPPTKVGVMPVEAFVEKPDKATAEAYVASGDYFWNSGMFLFRASTYLAELEKQAPAILAAARESLAKAQRDVDFLRLDREAFEACPGDSIDYAVMEKTDKAAVLPIDLGWNDVGSWSALWEIADQDPDGNAHHGDVMALDCRNTLAWGGRRLVTLLGLDDVIVVDTDDALLVAARDQVQQVKDIVARLKAEGRPQASIHRKVYRPWGSYDGIDGGERFQVKRIVVNPGAALSLQMHHHRAEHWIVVSGSARVTCDDKVFLLTENQSTYIPLGSKHRLENPGKVPTELIEVQSGSYLGEDDIVRFEDVYGRQKD</sequence>
<keyword evidence="7" id="KW-0342">GTP-binding</keyword>
<dbReference type="EMBL" id="AVCJ01000008">
    <property type="protein sequence ID" value="KFL37050.1"/>
    <property type="molecule type" value="Genomic_DNA"/>
</dbReference>
<dbReference type="CDD" id="cd02509">
    <property type="entry name" value="GDP-M1P_Guanylyltransferase"/>
    <property type="match status" value="1"/>
</dbReference>
<accession>A0A087MJJ7</accession>
<dbReference type="UniPathway" id="UPA00126">
    <property type="reaction ID" value="UER00930"/>
</dbReference>
<comment type="caution">
    <text evidence="16">The sequence shown here is derived from an EMBL/GenBank/DDBJ whole genome shotgun (WGS) entry which is preliminary data.</text>
</comment>
<dbReference type="AlphaFoldDB" id="A0A087MJJ7"/>
<evidence type="ECO:0000256" key="9">
    <source>
        <dbReference type="ARBA" id="ARBA00047343"/>
    </source>
</evidence>
<keyword evidence="5" id="KW-0548">Nucleotidyltransferase</keyword>
<dbReference type="OrthoDB" id="9806359at2"/>
<comment type="pathway">
    <text evidence="1">Nucleotide-sugar biosynthesis; GDP-alpha-D-mannose biosynthesis; GDP-alpha-D-mannose from alpha-D-mannose 1-phosphate (GTP route): step 1/1.</text>
</comment>
<evidence type="ECO:0000256" key="2">
    <source>
        <dbReference type="ARBA" id="ARBA00006115"/>
    </source>
</evidence>
<evidence type="ECO:0000313" key="17">
    <source>
        <dbReference type="Proteomes" id="UP000029085"/>
    </source>
</evidence>
<dbReference type="PATRIC" id="fig|1121014.3.peg.1073"/>
<name>A0A087MJJ7_9GAMM</name>
<dbReference type="GO" id="GO:0005525">
    <property type="term" value="F:GTP binding"/>
    <property type="evidence" value="ECO:0007669"/>
    <property type="project" value="UniProtKB-KW"/>
</dbReference>
<keyword evidence="4" id="KW-0808">Transferase</keyword>
<dbReference type="GO" id="GO:0000271">
    <property type="term" value="P:polysaccharide biosynthetic process"/>
    <property type="evidence" value="ECO:0007669"/>
    <property type="project" value="UniProtKB-KW"/>
</dbReference>
<dbReference type="InterPro" id="IPR006375">
    <property type="entry name" value="Man1P_GuaTrfase/Man6P_Isoase"/>
</dbReference>
<keyword evidence="6" id="KW-0547">Nucleotide-binding</keyword>
<dbReference type="PANTHER" id="PTHR46390">
    <property type="entry name" value="MANNOSE-1-PHOSPHATE GUANYLYLTRANSFERASE"/>
    <property type="match status" value="1"/>
</dbReference>
<dbReference type="Pfam" id="PF22640">
    <property type="entry name" value="ManC_GMP_beta-helix"/>
    <property type="match status" value="1"/>
</dbReference>
<dbReference type="FunFam" id="3.90.550.10:FF:000046">
    <property type="entry name" value="Mannose-1-phosphate guanylyltransferase (GDP)"/>
    <property type="match status" value="1"/>
</dbReference>
<dbReference type="CDD" id="cd02213">
    <property type="entry name" value="cupin_PMI_typeII_C"/>
    <property type="match status" value="1"/>
</dbReference>
<gene>
    <name evidence="16" type="ORF">N788_11615</name>
</gene>
<evidence type="ECO:0000256" key="4">
    <source>
        <dbReference type="ARBA" id="ARBA00022679"/>
    </source>
</evidence>
<dbReference type="InterPro" id="IPR005835">
    <property type="entry name" value="NTP_transferase_dom"/>
</dbReference>
<dbReference type="SUPFAM" id="SSF51182">
    <property type="entry name" value="RmlC-like cupins"/>
    <property type="match status" value="1"/>
</dbReference>
<dbReference type="Proteomes" id="UP000029085">
    <property type="component" value="Unassembled WGS sequence"/>
</dbReference>
<keyword evidence="8" id="KW-0270">Exopolysaccharide synthesis</keyword>
<evidence type="ECO:0000256" key="3">
    <source>
        <dbReference type="ARBA" id="ARBA00012387"/>
    </source>
</evidence>
<dbReference type="InterPro" id="IPR029044">
    <property type="entry name" value="Nucleotide-diphossugar_trans"/>
</dbReference>
<dbReference type="InterPro" id="IPR014710">
    <property type="entry name" value="RmlC-like_jellyroll"/>
</dbReference>
<comment type="similarity">
    <text evidence="2 12">Belongs to the mannose-6-phosphate isomerase type 2 family.</text>
</comment>
<evidence type="ECO:0000256" key="8">
    <source>
        <dbReference type="ARBA" id="ARBA00023169"/>
    </source>
</evidence>